<dbReference type="GO" id="GO:0005737">
    <property type="term" value="C:cytoplasm"/>
    <property type="evidence" value="ECO:0007669"/>
    <property type="project" value="TreeGrafter"/>
</dbReference>
<sequence length="620" mass="71830">MPTQQKLPIVTPNEKVEDMVFELPSPSPIKGFPELRWAGKRPFASTHYYPAQLKERYGDPVDGWMNRIYWGDNLQVMSHLLQEFRGKVDMVYIDPPFDSKAEYKKTISLKGKSIDNDLSSFEEKQYTDLWSNDEYLQFIYERLILLKELLSNAGCIYLHCDYRKSHELRCLLDEIFGKNCFMNSIVWMFNTRSSIKSSWKRSHHDILFYKKLQNPIFNWNHEMVIEELSEATIKKYRLEDENGKYRLNGRNIVDSPIKSAKDVDHEWEIKHPELVVRDYLRDGKVANDFFFINIENQASNIRTNYPTQKPEELLYKLLSASTKQNSIVLDCFMGSGTAQAVAMKLGRRFIGADINLGAIQTTTKRLNRIIAEKKREQPKLSGDDKLYLNFEVYNVNNYDVFRNPVQARDLLIQTLEIDPLESTDVFDGMKDGYKVKIMPVNRIASRADLNSIISGINYRELDKAIETAPGKPADKIKLVCMGHEPDLAAQLKMDIGAQYRLEVEVVDILRDRTDLIFKYDSEAKIVKKGTALVIKQFYPRNLLQKLSILDDNVNDWRELVETVAIDWNYNGEVLQPAVYDCPGKNELVKGQYPIPADHGLIRVKITDLLSESLEQTVEFE</sequence>
<dbReference type="AlphaFoldDB" id="A0A6L2R4Z9"/>
<evidence type="ECO:0000313" key="9">
    <source>
        <dbReference type="Proteomes" id="UP000505077"/>
    </source>
</evidence>
<protein>
    <recommendedName>
        <fullName evidence="2">site-specific DNA-methyltransferase (adenine-specific)</fullName>
        <ecNumber evidence="2">2.1.1.72</ecNumber>
    </recommendedName>
</protein>
<dbReference type="PANTHER" id="PTHR13370:SF3">
    <property type="entry name" value="TRNA (GUANINE(10)-N2)-METHYLTRANSFERASE HOMOLOG"/>
    <property type="match status" value="1"/>
</dbReference>
<dbReference type="InterPro" id="IPR002295">
    <property type="entry name" value="N4/N6-MTase_EcoPI_Mod-like"/>
</dbReference>
<keyword evidence="5" id="KW-0949">S-adenosyl-L-methionine</keyword>
<organism evidence="8 9">
    <name type="scientific">Candidatus Desulfovibrio kirbyi</name>
    <dbReference type="NCBI Taxonomy" id="2696086"/>
    <lineage>
        <taxon>Bacteria</taxon>
        <taxon>Pseudomonadati</taxon>
        <taxon>Thermodesulfobacteriota</taxon>
        <taxon>Desulfovibrionia</taxon>
        <taxon>Desulfovibrionales</taxon>
        <taxon>Desulfovibrionaceae</taxon>
        <taxon>Desulfovibrio</taxon>
    </lineage>
</organism>
<comment type="similarity">
    <text evidence="1">Belongs to the N(4)/N(6)-methyltransferase family.</text>
</comment>
<evidence type="ECO:0000256" key="2">
    <source>
        <dbReference type="ARBA" id="ARBA00011900"/>
    </source>
</evidence>
<evidence type="ECO:0000256" key="4">
    <source>
        <dbReference type="ARBA" id="ARBA00022679"/>
    </source>
</evidence>
<evidence type="ECO:0000256" key="3">
    <source>
        <dbReference type="ARBA" id="ARBA00022603"/>
    </source>
</evidence>
<feature type="domain" description="DNA methylase N-4/N-6" evidence="7">
    <location>
        <begin position="88"/>
        <end position="362"/>
    </location>
</feature>
<gene>
    <name evidence="8" type="ORF">ZNDK_0380</name>
</gene>
<dbReference type="InterPro" id="IPR002941">
    <property type="entry name" value="DNA_methylase_N4/N6"/>
</dbReference>
<dbReference type="Gene3D" id="3.40.50.150">
    <property type="entry name" value="Vaccinia Virus protein VP39"/>
    <property type="match status" value="1"/>
</dbReference>
<evidence type="ECO:0000256" key="5">
    <source>
        <dbReference type="ARBA" id="ARBA00022691"/>
    </source>
</evidence>
<comment type="catalytic activity">
    <reaction evidence="6">
        <text>a 2'-deoxyadenosine in DNA + S-adenosyl-L-methionine = an N(6)-methyl-2'-deoxyadenosine in DNA + S-adenosyl-L-homocysteine + H(+)</text>
        <dbReference type="Rhea" id="RHEA:15197"/>
        <dbReference type="Rhea" id="RHEA-COMP:12418"/>
        <dbReference type="Rhea" id="RHEA-COMP:12419"/>
        <dbReference type="ChEBI" id="CHEBI:15378"/>
        <dbReference type="ChEBI" id="CHEBI:57856"/>
        <dbReference type="ChEBI" id="CHEBI:59789"/>
        <dbReference type="ChEBI" id="CHEBI:90615"/>
        <dbReference type="ChEBI" id="CHEBI:90616"/>
        <dbReference type="EC" id="2.1.1.72"/>
    </reaction>
</comment>
<dbReference type="GO" id="GO:0032259">
    <property type="term" value="P:methylation"/>
    <property type="evidence" value="ECO:0007669"/>
    <property type="project" value="UniProtKB-KW"/>
</dbReference>
<dbReference type="GO" id="GO:0009007">
    <property type="term" value="F:site-specific DNA-methyltransferase (adenine-specific) activity"/>
    <property type="evidence" value="ECO:0007669"/>
    <property type="project" value="UniProtKB-EC"/>
</dbReference>
<dbReference type="PRINTS" id="PR00506">
    <property type="entry name" value="D21N6MTFRASE"/>
</dbReference>
<dbReference type="PROSITE" id="PS00092">
    <property type="entry name" value="N6_MTASE"/>
    <property type="match status" value="1"/>
</dbReference>
<dbReference type="GO" id="GO:0008170">
    <property type="term" value="F:N-methyltransferase activity"/>
    <property type="evidence" value="ECO:0007669"/>
    <property type="project" value="InterPro"/>
</dbReference>
<reference evidence="8 9" key="1">
    <citation type="journal article" date="2020" name="ISME J.">
        <title>Parallel Reductive Genome Evolution in Desulfovibrio Ectosymbionts Independently Acquired by Trichonympha Protists in the Termite Gut.</title>
        <authorList>
            <person name="Takeuchi M."/>
            <person name="Kuwahara H."/>
            <person name="Murakami T."/>
            <person name="Takahashi K."/>
            <person name="Kajitani R."/>
            <person name="Toyoda A."/>
            <person name="Itoh T."/>
            <person name="Ohkuma M."/>
            <person name="Hongoh Y."/>
        </authorList>
    </citation>
    <scope>NUCLEOTIDE SEQUENCE [LARGE SCALE GENOMIC DNA]</scope>
    <source>
        <strain evidence="8">ZnDsv-02</strain>
    </source>
</reference>
<proteinExistence type="inferred from homology"/>
<name>A0A6L2R4Z9_9BACT</name>
<dbReference type="GO" id="GO:0003677">
    <property type="term" value="F:DNA binding"/>
    <property type="evidence" value="ECO:0007669"/>
    <property type="project" value="InterPro"/>
</dbReference>
<dbReference type="EMBL" id="BLLL01000003">
    <property type="protein sequence ID" value="GFH62609.1"/>
    <property type="molecule type" value="Genomic_DNA"/>
</dbReference>
<dbReference type="InterPro" id="IPR002052">
    <property type="entry name" value="DNA_methylase_N6_adenine_CS"/>
</dbReference>
<dbReference type="PANTHER" id="PTHR13370">
    <property type="entry name" value="RNA METHYLASE-RELATED"/>
    <property type="match status" value="1"/>
</dbReference>
<dbReference type="SUPFAM" id="SSF53335">
    <property type="entry name" value="S-adenosyl-L-methionine-dependent methyltransferases"/>
    <property type="match status" value="1"/>
</dbReference>
<evidence type="ECO:0000259" key="7">
    <source>
        <dbReference type="Pfam" id="PF01555"/>
    </source>
</evidence>
<keyword evidence="3" id="KW-0489">Methyltransferase</keyword>
<evidence type="ECO:0000256" key="6">
    <source>
        <dbReference type="ARBA" id="ARBA00047942"/>
    </source>
</evidence>
<accession>A0A6L2R4Z9</accession>
<evidence type="ECO:0000256" key="1">
    <source>
        <dbReference type="ARBA" id="ARBA00006594"/>
    </source>
</evidence>
<evidence type="ECO:0000313" key="8">
    <source>
        <dbReference type="EMBL" id="GFH62609.1"/>
    </source>
</evidence>
<dbReference type="EC" id="2.1.1.72" evidence="2"/>
<comment type="caution">
    <text evidence="8">The sequence shown here is derived from an EMBL/GenBank/DDBJ whole genome shotgun (WGS) entry which is preliminary data.</text>
</comment>
<dbReference type="InterPro" id="IPR029063">
    <property type="entry name" value="SAM-dependent_MTases_sf"/>
</dbReference>
<dbReference type="Pfam" id="PF01555">
    <property type="entry name" value="N6_N4_Mtase"/>
    <property type="match status" value="1"/>
</dbReference>
<keyword evidence="4" id="KW-0808">Transferase</keyword>
<dbReference type="Proteomes" id="UP000505077">
    <property type="component" value="Unassembled WGS sequence"/>
</dbReference>